<evidence type="ECO:0000256" key="2">
    <source>
        <dbReference type="ARBA" id="ARBA00022670"/>
    </source>
</evidence>
<dbReference type="SMART" id="SM00245">
    <property type="entry name" value="TSPc"/>
    <property type="match status" value="1"/>
</dbReference>
<evidence type="ECO:0000256" key="7">
    <source>
        <dbReference type="SAM" id="Phobius"/>
    </source>
</evidence>
<keyword evidence="7" id="KW-1133">Transmembrane helix</keyword>
<protein>
    <submittedName>
        <fullName evidence="9">S41 family peptidase</fullName>
    </submittedName>
</protein>
<dbReference type="GO" id="GO:0030288">
    <property type="term" value="C:outer membrane-bounded periplasmic space"/>
    <property type="evidence" value="ECO:0007669"/>
    <property type="project" value="TreeGrafter"/>
</dbReference>
<accession>A0A9D1EL23</accession>
<reference evidence="9" key="1">
    <citation type="submission" date="2020-10" db="EMBL/GenBank/DDBJ databases">
        <authorList>
            <person name="Gilroy R."/>
        </authorList>
    </citation>
    <scope>NUCLEOTIDE SEQUENCE</scope>
    <source>
        <strain evidence="9">ChiSxjej1B13-7041</strain>
    </source>
</reference>
<dbReference type="SMART" id="SM00228">
    <property type="entry name" value="PDZ"/>
    <property type="match status" value="1"/>
</dbReference>
<evidence type="ECO:0000256" key="6">
    <source>
        <dbReference type="SAM" id="MobiDB-lite"/>
    </source>
</evidence>
<dbReference type="Gene3D" id="3.30.750.44">
    <property type="match status" value="1"/>
</dbReference>
<evidence type="ECO:0000256" key="1">
    <source>
        <dbReference type="ARBA" id="ARBA00009179"/>
    </source>
</evidence>
<dbReference type="GO" id="GO:0004175">
    <property type="term" value="F:endopeptidase activity"/>
    <property type="evidence" value="ECO:0007669"/>
    <property type="project" value="TreeGrafter"/>
</dbReference>
<evidence type="ECO:0000313" key="10">
    <source>
        <dbReference type="Proteomes" id="UP000886841"/>
    </source>
</evidence>
<evidence type="ECO:0000256" key="3">
    <source>
        <dbReference type="ARBA" id="ARBA00022801"/>
    </source>
</evidence>
<dbReference type="PROSITE" id="PS50106">
    <property type="entry name" value="PDZ"/>
    <property type="match status" value="1"/>
</dbReference>
<proteinExistence type="inferred from homology"/>
<dbReference type="SUPFAM" id="SSF52096">
    <property type="entry name" value="ClpP/crotonase"/>
    <property type="match status" value="1"/>
</dbReference>
<dbReference type="NCBIfam" id="TIGR00225">
    <property type="entry name" value="prc"/>
    <property type="match status" value="1"/>
</dbReference>
<evidence type="ECO:0000256" key="5">
    <source>
        <dbReference type="RuleBase" id="RU004404"/>
    </source>
</evidence>
<dbReference type="InterPro" id="IPR005151">
    <property type="entry name" value="Tail-specific_protease"/>
</dbReference>
<feature type="transmembrane region" description="Helical" evidence="7">
    <location>
        <begin position="28"/>
        <end position="53"/>
    </location>
</feature>
<keyword evidence="7" id="KW-0812">Transmembrane</keyword>
<dbReference type="Pfam" id="PF03572">
    <property type="entry name" value="Peptidase_S41"/>
    <property type="match status" value="1"/>
</dbReference>
<dbReference type="GO" id="GO:0008236">
    <property type="term" value="F:serine-type peptidase activity"/>
    <property type="evidence" value="ECO:0007669"/>
    <property type="project" value="UniProtKB-KW"/>
</dbReference>
<name>A0A9D1EL23_9FIRM</name>
<dbReference type="EMBL" id="DVHU01000081">
    <property type="protein sequence ID" value="HIR93544.1"/>
    <property type="molecule type" value="Genomic_DNA"/>
</dbReference>
<sequence length="419" mass="45505">MEDREEQKLQEEEAKDPRADFQRERKKGIAIGAAAGLALAAVLWLATGGFTYLMNLTTSTTLNGQVEAKLRELEGLMRRNYLKADEIDQEELREGLYQGLVSGLGDQYSKYYSAEEYRDVKRSNEGNYAGVGITISQDQETGEVVITECSQGRPAEAAGLQAGDVLVQIDELVVSQVEFSAVSDYIHQQEEGAVLHFVVDRDGERVETDVTVNLLETIVVNTQMMEDSVGYIQITEFTDGTPHQFQEAMDSLAEQGMQRLIIDLRGNPGGLLSSVCDTLDSFMPEGLLVSVKKSSGEVTEYTSSGETPISIPLVVLVNEGSASASEIFAGAVQDHGVGTLVGKTTYGKGVVQSYYALDDGSVLRLTASSYLTPKGTDLNGTGITPDVEVESMTVNDLIAGEQWEDRQLLKAVEVVNSLK</sequence>
<dbReference type="AlphaFoldDB" id="A0A9D1EL23"/>
<keyword evidence="4 5" id="KW-0720">Serine protease</keyword>
<dbReference type="InterPro" id="IPR004447">
    <property type="entry name" value="Peptidase_S41A"/>
</dbReference>
<dbReference type="InterPro" id="IPR029045">
    <property type="entry name" value="ClpP/crotonase-like_dom_sf"/>
</dbReference>
<dbReference type="PANTHER" id="PTHR32060:SF30">
    <property type="entry name" value="CARBOXY-TERMINAL PROCESSING PROTEASE CTPA"/>
    <property type="match status" value="1"/>
</dbReference>
<reference evidence="9" key="2">
    <citation type="journal article" date="2021" name="PeerJ">
        <title>Extensive microbial diversity within the chicken gut microbiome revealed by metagenomics and culture.</title>
        <authorList>
            <person name="Gilroy R."/>
            <person name="Ravi A."/>
            <person name="Getino M."/>
            <person name="Pursley I."/>
            <person name="Horton D.L."/>
            <person name="Alikhan N.F."/>
            <person name="Baker D."/>
            <person name="Gharbi K."/>
            <person name="Hall N."/>
            <person name="Watson M."/>
            <person name="Adriaenssens E.M."/>
            <person name="Foster-Nyarko E."/>
            <person name="Jarju S."/>
            <person name="Secka A."/>
            <person name="Antonio M."/>
            <person name="Oren A."/>
            <person name="Chaudhuri R.R."/>
            <person name="La Ragione R."/>
            <person name="Hildebrand F."/>
            <person name="Pallen M.J."/>
        </authorList>
    </citation>
    <scope>NUCLEOTIDE SEQUENCE</scope>
    <source>
        <strain evidence="9">ChiSxjej1B13-7041</strain>
    </source>
</reference>
<feature type="domain" description="PDZ" evidence="8">
    <location>
        <begin position="117"/>
        <end position="201"/>
    </location>
</feature>
<dbReference type="SUPFAM" id="SSF50156">
    <property type="entry name" value="PDZ domain-like"/>
    <property type="match status" value="1"/>
</dbReference>
<dbReference type="Proteomes" id="UP000886841">
    <property type="component" value="Unassembled WGS sequence"/>
</dbReference>
<dbReference type="Pfam" id="PF13180">
    <property type="entry name" value="PDZ_2"/>
    <property type="match status" value="1"/>
</dbReference>
<comment type="caution">
    <text evidence="9">The sequence shown here is derived from an EMBL/GenBank/DDBJ whole genome shotgun (WGS) entry which is preliminary data.</text>
</comment>
<comment type="similarity">
    <text evidence="1 5">Belongs to the peptidase S41A family.</text>
</comment>
<dbReference type="Gene3D" id="3.90.226.10">
    <property type="entry name" value="2-enoyl-CoA Hydratase, Chain A, domain 1"/>
    <property type="match status" value="1"/>
</dbReference>
<dbReference type="Gene3D" id="2.30.42.10">
    <property type="match status" value="1"/>
</dbReference>
<keyword evidence="7" id="KW-0472">Membrane</keyword>
<dbReference type="CDD" id="cd07560">
    <property type="entry name" value="Peptidase_S41_CPP"/>
    <property type="match status" value="1"/>
</dbReference>
<dbReference type="GO" id="GO:0007165">
    <property type="term" value="P:signal transduction"/>
    <property type="evidence" value="ECO:0007669"/>
    <property type="project" value="TreeGrafter"/>
</dbReference>
<feature type="region of interest" description="Disordered" evidence="6">
    <location>
        <begin position="1"/>
        <end position="21"/>
    </location>
</feature>
<gene>
    <name evidence="9" type="ORF">IAB98_09030</name>
</gene>
<keyword evidence="2 5" id="KW-0645">Protease</keyword>
<dbReference type="InterPro" id="IPR036034">
    <property type="entry name" value="PDZ_sf"/>
</dbReference>
<organism evidence="9 10">
    <name type="scientific">Candidatus Egerieimonas intestinavium</name>
    <dbReference type="NCBI Taxonomy" id="2840777"/>
    <lineage>
        <taxon>Bacteria</taxon>
        <taxon>Bacillati</taxon>
        <taxon>Bacillota</taxon>
        <taxon>Clostridia</taxon>
        <taxon>Lachnospirales</taxon>
        <taxon>Lachnospiraceae</taxon>
        <taxon>Lachnospiraceae incertae sedis</taxon>
        <taxon>Candidatus Egerieimonas</taxon>
    </lineage>
</organism>
<evidence type="ECO:0000256" key="4">
    <source>
        <dbReference type="ARBA" id="ARBA00022825"/>
    </source>
</evidence>
<dbReference type="PANTHER" id="PTHR32060">
    <property type="entry name" value="TAIL-SPECIFIC PROTEASE"/>
    <property type="match status" value="1"/>
</dbReference>
<evidence type="ECO:0000313" key="9">
    <source>
        <dbReference type="EMBL" id="HIR93544.1"/>
    </source>
</evidence>
<keyword evidence="3 5" id="KW-0378">Hydrolase</keyword>
<dbReference type="InterPro" id="IPR001478">
    <property type="entry name" value="PDZ"/>
</dbReference>
<dbReference type="GO" id="GO:0006508">
    <property type="term" value="P:proteolysis"/>
    <property type="evidence" value="ECO:0007669"/>
    <property type="project" value="UniProtKB-KW"/>
</dbReference>
<evidence type="ECO:0000259" key="8">
    <source>
        <dbReference type="PROSITE" id="PS50106"/>
    </source>
</evidence>